<sequence length="31" mass="3838">MKKLERWEVEISTYTRMMEVMDFTSRAKNLI</sequence>
<dbReference type="EMBL" id="GBRH01238955">
    <property type="protein sequence ID" value="JAD58940.1"/>
    <property type="molecule type" value="Transcribed_RNA"/>
</dbReference>
<protein>
    <submittedName>
        <fullName evidence="1">Uncharacterized protein</fullName>
    </submittedName>
</protein>
<organism evidence="1">
    <name type="scientific">Arundo donax</name>
    <name type="common">Giant reed</name>
    <name type="synonym">Donax arundinaceus</name>
    <dbReference type="NCBI Taxonomy" id="35708"/>
    <lineage>
        <taxon>Eukaryota</taxon>
        <taxon>Viridiplantae</taxon>
        <taxon>Streptophyta</taxon>
        <taxon>Embryophyta</taxon>
        <taxon>Tracheophyta</taxon>
        <taxon>Spermatophyta</taxon>
        <taxon>Magnoliopsida</taxon>
        <taxon>Liliopsida</taxon>
        <taxon>Poales</taxon>
        <taxon>Poaceae</taxon>
        <taxon>PACMAD clade</taxon>
        <taxon>Arundinoideae</taxon>
        <taxon>Arundineae</taxon>
        <taxon>Arundo</taxon>
    </lineage>
</organism>
<name>A0A0A9BCH6_ARUDO</name>
<reference evidence="1" key="2">
    <citation type="journal article" date="2015" name="Data Brief">
        <title>Shoot transcriptome of the giant reed, Arundo donax.</title>
        <authorList>
            <person name="Barrero R.A."/>
            <person name="Guerrero F.D."/>
            <person name="Moolhuijzen P."/>
            <person name="Goolsby J.A."/>
            <person name="Tidwell J."/>
            <person name="Bellgard S.E."/>
            <person name="Bellgard M.I."/>
        </authorList>
    </citation>
    <scope>NUCLEOTIDE SEQUENCE</scope>
    <source>
        <tissue evidence="1">Shoot tissue taken approximately 20 cm above the soil surface</tissue>
    </source>
</reference>
<reference evidence="1" key="1">
    <citation type="submission" date="2014-09" db="EMBL/GenBank/DDBJ databases">
        <authorList>
            <person name="Magalhaes I.L.F."/>
            <person name="Oliveira U."/>
            <person name="Santos F.R."/>
            <person name="Vidigal T.H.D.A."/>
            <person name="Brescovit A.D."/>
            <person name="Santos A.J."/>
        </authorList>
    </citation>
    <scope>NUCLEOTIDE SEQUENCE</scope>
    <source>
        <tissue evidence="1">Shoot tissue taken approximately 20 cm above the soil surface</tissue>
    </source>
</reference>
<dbReference type="AlphaFoldDB" id="A0A0A9BCH6"/>
<accession>A0A0A9BCH6</accession>
<proteinExistence type="predicted"/>
<evidence type="ECO:0000313" key="1">
    <source>
        <dbReference type="EMBL" id="JAD58940.1"/>
    </source>
</evidence>